<name>A0A5B0LH42_PUCGR</name>
<dbReference type="Proteomes" id="UP000325313">
    <property type="component" value="Unassembled WGS sequence"/>
</dbReference>
<accession>A0A5B0LH42</accession>
<evidence type="ECO:0000313" key="1">
    <source>
        <dbReference type="EMBL" id="KAA1063932.1"/>
    </source>
</evidence>
<dbReference type="Proteomes" id="UP000324748">
    <property type="component" value="Unassembled WGS sequence"/>
</dbReference>
<organism evidence="1 4">
    <name type="scientific">Puccinia graminis f. sp. tritici</name>
    <dbReference type="NCBI Taxonomy" id="56615"/>
    <lineage>
        <taxon>Eukaryota</taxon>
        <taxon>Fungi</taxon>
        <taxon>Dikarya</taxon>
        <taxon>Basidiomycota</taxon>
        <taxon>Pucciniomycotina</taxon>
        <taxon>Pucciniomycetes</taxon>
        <taxon>Pucciniales</taxon>
        <taxon>Pucciniaceae</taxon>
        <taxon>Puccinia</taxon>
    </lineage>
</organism>
<dbReference type="AlphaFoldDB" id="A0A5B0LH42"/>
<sequence>MIPCIWSHVSVHPTSVVKKQRLLMIKTSWYALASTSVLLARHINVKPFGKLKWAPANNVTSPIFCFKKVASRQVTLDNAVTSTKVNLQNQVQGMVNPNASPGTDSVSHI</sequence>
<comment type="caution">
    <text evidence="1">The sequence shown here is derived from an EMBL/GenBank/DDBJ whole genome shotgun (WGS) entry which is preliminary data.</text>
</comment>
<dbReference type="EMBL" id="VDEP01000518">
    <property type="protein sequence ID" value="KAA1063932.1"/>
    <property type="molecule type" value="Genomic_DNA"/>
</dbReference>
<gene>
    <name evidence="2" type="ORF">PGT21_007876</name>
    <name evidence="1" type="ORF">PGTUg99_006419</name>
</gene>
<reference evidence="3 4" key="1">
    <citation type="submission" date="2019-05" db="EMBL/GenBank/DDBJ databases">
        <title>Emergence of the Ug99 lineage of the wheat stem rust pathogen through somatic hybridization.</title>
        <authorList>
            <person name="Li F."/>
            <person name="Upadhyaya N.M."/>
            <person name="Sperschneider J."/>
            <person name="Matny O."/>
            <person name="Nguyen-Phuc H."/>
            <person name="Mago R."/>
            <person name="Raley C."/>
            <person name="Miller M.E."/>
            <person name="Silverstein K.A.T."/>
            <person name="Henningsen E."/>
            <person name="Hirsch C.D."/>
            <person name="Visser B."/>
            <person name="Pretorius Z.A."/>
            <person name="Steffenson B.J."/>
            <person name="Schwessinger B."/>
            <person name="Dodds P.N."/>
            <person name="Figueroa M."/>
        </authorList>
    </citation>
    <scope>NUCLEOTIDE SEQUENCE [LARGE SCALE GENOMIC DNA]</scope>
    <source>
        <strain evidence="2">21-0</strain>
        <strain evidence="1 4">Ug99</strain>
    </source>
</reference>
<proteinExistence type="predicted"/>
<keyword evidence="3" id="KW-1185">Reference proteome</keyword>
<evidence type="ECO:0000313" key="4">
    <source>
        <dbReference type="Proteomes" id="UP000325313"/>
    </source>
</evidence>
<dbReference type="EMBL" id="VSWC01000196">
    <property type="protein sequence ID" value="KAA1065695.1"/>
    <property type="molecule type" value="Genomic_DNA"/>
</dbReference>
<evidence type="ECO:0000313" key="2">
    <source>
        <dbReference type="EMBL" id="KAA1065695.1"/>
    </source>
</evidence>
<protein>
    <submittedName>
        <fullName evidence="1">Uncharacterized protein</fullName>
    </submittedName>
</protein>
<evidence type="ECO:0000313" key="3">
    <source>
        <dbReference type="Proteomes" id="UP000324748"/>
    </source>
</evidence>